<evidence type="ECO:0000313" key="1">
    <source>
        <dbReference type="EMBL" id="JAD85969.1"/>
    </source>
</evidence>
<dbReference type="EMBL" id="GBRH01211926">
    <property type="protein sequence ID" value="JAD85969.1"/>
    <property type="molecule type" value="Transcribed_RNA"/>
</dbReference>
<accession>A0A0A9DBI9</accession>
<organism evidence="1">
    <name type="scientific">Arundo donax</name>
    <name type="common">Giant reed</name>
    <name type="synonym">Donax arundinaceus</name>
    <dbReference type="NCBI Taxonomy" id="35708"/>
    <lineage>
        <taxon>Eukaryota</taxon>
        <taxon>Viridiplantae</taxon>
        <taxon>Streptophyta</taxon>
        <taxon>Embryophyta</taxon>
        <taxon>Tracheophyta</taxon>
        <taxon>Spermatophyta</taxon>
        <taxon>Magnoliopsida</taxon>
        <taxon>Liliopsida</taxon>
        <taxon>Poales</taxon>
        <taxon>Poaceae</taxon>
        <taxon>PACMAD clade</taxon>
        <taxon>Arundinoideae</taxon>
        <taxon>Arundineae</taxon>
        <taxon>Arundo</taxon>
    </lineage>
</organism>
<name>A0A0A9DBI9_ARUDO</name>
<reference evidence="1" key="2">
    <citation type="journal article" date="2015" name="Data Brief">
        <title>Shoot transcriptome of the giant reed, Arundo donax.</title>
        <authorList>
            <person name="Barrero R.A."/>
            <person name="Guerrero F.D."/>
            <person name="Moolhuijzen P."/>
            <person name="Goolsby J.A."/>
            <person name="Tidwell J."/>
            <person name="Bellgard S.E."/>
            <person name="Bellgard M.I."/>
        </authorList>
    </citation>
    <scope>NUCLEOTIDE SEQUENCE</scope>
    <source>
        <tissue evidence="1">Shoot tissue taken approximately 20 cm above the soil surface</tissue>
    </source>
</reference>
<sequence length="69" mass="7437">MHGPVWQLILLPKCGHFGRAAFVVLQGHSCPFCFLAGPSPTGRATCGTKGEITIFFKKNSIGSPLWSFS</sequence>
<proteinExistence type="predicted"/>
<dbReference type="AlphaFoldDB" id="A0A0A9DBI9"/>
<protein>
    <submittedName>
        <fullName evidence="1">Uncharacterized protein</fullName>
    </submittedName>
</protein>
<reference evidence="1" key="1">
    <citation type="submission" date="2014-09" db="EMBL/GenBank/DDBJ databases">
        <authorList>
            <person name="Magalhaes I.L.F."/>
            <person name="Oliveira U."/>
            <person name="Santos F.R."/>
            <person name="Vidigal T.H.D.A."/>
            <person name="Brescovit A.D."/>
            <person name="Santos A.J."/>
        </authorList>
    </citation>
    <scope>NUCLEOTIDE SEQUENCE</scope>
    <source>
        <tissue evidence="1">Shoot tissue taken approximately 20 cm above the soil surface</tissue>
    </source>
</reference>